<protein>
    <submittedName>
        <fullName evidence="1">Uncharacterized protein</fullName>
    </submittedName>
</protein>
<organism evidence="1">
    <name type="scientific">marine sediment metagenome</name>
    <dbReference type="NCBI Taxonomy" id="412755"/>
    <lineage>
        <taxon>unclassified sequences</taxon>
        <taxon>metagenomes</taxon>
        <taxon>ecological metagenomes</taxon>
    </lineage>
</organism>
<sequence length="99" mass="11191">MTTNLELGQMLIEVGRNGRMLQAASPMDEVLYWTDFTHGPLYPNSKSWVYRLKPLKKTVYVNLPLGYTLYKTEEDAQVAVDHTGITGYIGIAVPVEIEE</sequence>
<comment type="caution">
    <text evidence="1">The sequence shown here is derived from an EMBL/GenBank/DDBJ whole genome shotgun (WGS) entry which is preliminary data.</text>
</comment>
<gene>
    <name evidence="1" type="ORF">LCGC14_0886660</name>
</gene>
<evidence type="ECO:0000313" key="1">
    <source>
        <dbReference type="EMBL" id="KKN25264.1"/>
    </source>
</evidence>
<name>A0A0F9P5F5_9ZZZZ</name>
<accession>A0A0F9P5F5</accession>
<proteinExistence type="predicted"/>
<reference evidence="1" key="1">
    <citation type="journal article" date="2015" name="Nature">
        <title>Complex archaea that bridge the gap between prokaryotes and eukaryotes.</title>
        <authorList>
            <person name="Spang A."/>
            <person name="Saw J.H."/>
            <person name="Jorgensen S.L."/>
            <person name="Zaremba-Niedzwiedzka K."/>
            <person name="Martijn J."/>
            <person name="Lind A.E."/>
            <person name="van Eijk R."/>
            <person name="Schleper C."/>
            <person name="Guy L."/>
            <person name="Ettema T.J."/>
        </authorList>
    </citation>
    <scope>NUCLEOTIDE SEQUENCE</scope>
</reference>
<dbReference type="AlphaFoldDB" id="A0A0F9P5F5"/>
<dbReference type="EMBL" id="LAZR01002816">
    <property type="protein sequence ID" value="KKN25264.1"/>
    <property type="molecule type" value="Genomic_DNA"/>
</dbReference>